<comment type="similarity">
    <text evidence="1">Belongs to the peptidase S45 family.</text>
</comment>
<evidence type="ECO:0000256" key="6">
    <source>
        <dbReference type="SAM" id="Phobius"/>
    </source>
</evidence>
<dbReference type="PANTHER" id="PTHR34218:SF5">
    <property type="entry name" value="PENICILLIN ACYLASE FAMILY PROTEIN"/>
    <property type="match status" value="1"/>
</dbReference>
<accession>A0A521EDN1</accession>
<feature type="active site" description="Nucleophile" evidence="4">
    <location>
        <position position="268"/>
    </location>
</feature>
<dbReference type="PIRSF" id="PIRSF001227">
    <property type="entry name" value="Pen_acylase"/>
    <property type="match status" value="1"/>
</dbReference>
<proteinExistence type="inferred from homology"/>
<keyword evidence="5" id="KW-0479">Metal-binding</keyword>
<dbReference type="EMBL" id="FXTA01000004">
    <property type="protein sequence ID" value="SMO82024.1"/>
    <property type="molecule type" value="Genomic_DNA"/>
</dbReference>
<dbReference type="InterPro" id="IPR043147">
    <property type="entry name" value="Penicillin_amidase_A-knob"/>
</dbReference>
<evidence type="ECO:0000256" key="1">
    <source>
        <dbReference type="ARBA" id="ARBA00006586"/>
    </source>
</evidence>
<dbReference type="Gene3D" id="1.10.1400.10">
    <property type="match status" value="1"/>
</dbReference>
<reference evidence="7 8" key="1">
    <citation type="submission" date="2017-05" db="EMBL/GenBank/DDBJ databases">
        <authorList>
            <person name="Varghese N."/>
            <person name="Submissions S."/>
        </authorList>
    </citation>
    <scope>NUCLEOTIDE SEQUENCE [LARGE SCALE GENOMIC DNA]</scope>
    <source>
        <strain evidence="7 8">DSM 19382</strain>
    </source>
</reference>
<dbReference type="InterPro" id="IPR002692">
    <property type="entry name" value="S45"/>
</dbReference>
<keyword evidence="6" id="KW-0472">Membrane</keyword>
<feature type="binding site" evidence="5">
    <location>
        <position position="343"/>
    </location>
    <ligand>
        <name>Ca(2+)</name>
        <dbReference type="ChEBI" id="CHEBI:29108"/>
    </ligand>
</feature>
<dbReference type="CDD" id="cd03747">
    <property type="entry name" value="Ntn_PGA_like"/>
    <property type="match status" value="1"/>
</dbReference>
<dbReference type="Gene3D" id="2.30.120.10">
    <property type="match status" value="1"/>
</dbReference>
<comment type="cofactor">
    <cofactor evidence="5">
        <name>Ca(2+)</name>
        <dbReference type="ChEBI" id="CHEBI:29108"/>
    </cofactor>
    <text evidence="5">Binds 1 Ca(2+) ion per dimer.</text>
</comment>
<dbReference type="InterPro" id="IPR029055">
    <property type="entry name" value="Ntn_hydrolases_N"/>
</dbReference>
<name>A0A521EDN1_9FLAO</name>
<dbReference type="Pfam" id="PF01804">
    <property type="entry name" value="Penicil_amidase"/>
    <property type="match status" value="1"/>
</dbReference>
<dbReference type="InterPro" id="IPR043146">
    <property type="entry name" value="Penicillin_amidase_N_B-knob"/>
</dbReference>
<keyword evidence="6" id="KW-0812">Transmembrane</keyword>
<dbReference type="InterPro" id="IPR014395">
    <property type="entry name" value="Pen/GL7ACA/AHL_acylase"/>
</dbReference>
<evidence type="ECO:0000256" key="4">
    <source>
        <dbReference type="PIRSR" id="PIRSR001227-1"/>
    </source>
</evidence>
<dbReference type="GO" id="GO:0046872">
    <property type="term" value="F:metal ion binding"/>
    <property type="evidence" value="ECO:0007669"/>
    <property type="project" value="UniProtKB-KW"/>
</dbReference>
<dbReference type="SUPFAM" id="SSF56235">
    <property type="entry name" value="N-terminal nucleophile aminohydrolases (Ntn hydrolases)"/>
    <property type="match status" value="1"/>
</dbReference>
<dbReference type="GO" id="GO:0016811">
    <property type="term" value="F:hydrolase activity, acting on carbon-nitrogen (but not peptide) bonds, in linear amides"/>
    <property type="evidence" value="ECO:0007669"/>
    <property type="project" value="InterPro"/>
</dbReference>
<evidence type="ECO:0000256" key="2">
    <source>
        <dbReference type="ARBA" id="ARBA00022801"/>
    </source>
</evidence>
<dbReference type="PANTHER" id="PTHR34218">
    <property type="entry name" value="PEPTIDASE S45 PENICILLIN AMIDASE"/>
    <property type="match status" value="1"/>
</dbReference>
<keyword evidence="2" id="KW-0378">Hydrolase</keyword>
<feature type="transmembrane region" description="Helical" evidence="6">
    <location>
        <begin position="27"/>
        <end position="47"/>
    </location>
</feature>
<dbReference type="InterPro" id="IPR023343">
    <property type="entry name" value="Penicillin_amidase_dom1"/>
</dbReference>
<evidence type="ECO:0000256" key="5">
    <source>
        <dbReference type="PIRSR" id="PIRSR001227-2"/>
    </source>
</evidence>
<evidence type="ECO:0000313" key="8">
    <source>
        <dbReference type="Proteomes" id="UP000317289"/>
    </source>
</evidence>
<keyword evidence="6" id="KW-1133">Transmembrane helix</keyword>
<keyword evidence="5" id="KW-0106">Calcium</keyword>
<dbReference type="AlphaFoldDB" id="A0A521EDN1"/>
<dbReference type="Gene3D" id="3.60.20.10">
    <property type="entry name" value="Glutamine Phosphoribosylpyrophosphate, subunit 1, domain 1"/>
    <property type="match status" value="1"/>
</dbReference>
<feature type="binding site" evidence="5">
    <location>
        <position position="340"/>
    </location>
    <ligand>
        <name>Ca(2+)</name>
        <dbReference type="ChEBI" id="CHEBI:29108"/>
    </ligand>
</feature>
<keyword evidence="3" id="KW-0865">Zymogen</keyword>
<evidence type="ECO:0000313" key="7">
    <source>
        <dbReference type="EMBL" id="SMO82024.1"/>
    </source>
</evidence>
<dbReference type="GO" id="GO:0017000">
    <property type="term" value="P:antibiotic biosynthetic process"/>
    <property type="evidence" value="ECO:0007669"/>
    <property type="project" value="InterPro"/>
</dbReference>
<organism evidence="7 8">
    <name type="scientific">Flavobacterium resistens</name>
    <dbReference type="NCBI Taxonomy" id="443612"/>
    <lineage>
        <taxon>Bacteria</taxon>
        <taxon>Pseudomonadati</taxon>
        <taxon>Bacteroidota</taxon>
        <taxon>Flavobacteriia</taxon>
        <taxon>Flavobacteriales</taxon>
        <taxon>Flavobacteriaceae</taxon>
        <taxon>Flavobacterium</taxon>
    </lineage>
</organism>
<dbReference type="Gene3D" id="1.10.439.10">
    <property type="entry name" value="Penicillin Amidohydrolase, domain 1"/>
    <property type="match status" value="1"/>
</dbReference>
<protein>
    <submittedName>
        <fullName evidence="7">Penicillin amidase</fullName>
    </submittedName>
</protein>
<dbReference type="Proteomes" id="UP000317289">
    <property type="component" value="Unassembled WGS sequence"/>
</dbReference>
<evidence type="ECO:0000256" key="3">
    <source>
        <dbReference type="ARBA" id="ARBA00023145"/>
    </source>
</evidence>
<gene>
    <name evidence="7" type="ORF">SAMN06265349_104408</name>
</gene>
<sequence length="815" mass="92481">MILFLRYILTNYHIATLFLNMKKLKKFLLVLFVLIVVLGIGLCAYIFHLKPKYEGELELKNLEKETTVYFDEFGVPHIYADSEKDAMTALGYVHAQERLWQMELLRRIAPGRLSEIFGSVALKNDKFFSGIGIEEASAKAISKLDKNSQAYQLTMAYLDGINQYLDEGVTPVEFTLVGVKKEKFTIKDVYNIFGYMSFSFAMAQKTDPLLTEIRNKYGVEYLKDLGIEGEFNTTQLKSSKENIEEYTEISKSVAALLDKSPIPPFIGSNSWVAGPHKTKSGKVIFANDPHIGFSQPATWYEAHLITSEHELYGCYLAGTPFPLLAHNRDYAYGLTMFENDDIDFYQEKNKSGDNNQYQTPTGFATYEIRKKTIKVKDTSDVVMTIKSSRHGPIMNDVLERLDKKNPIAMSWTYTREPIQILDAVYGLSHAKSKDDFRKAVQLVAAPGLNVMYGDAKGNVAWWATGKLYKHDKGVNTFLILDGASGKDDIKEYLDFSKNPSSENPKWGYVYSANNQPEAIDGYLYPGYYLPEDRAKRISGLMDAKSDWDKEAISKMIYDNTSPIAPGTAQSLISNLDNKALSSEEKQVIDVLKSWKGTTNLQDVAPTIYNKWIYLYMKNTFEDEMGKDNFDLFLGTHIGKQVIARQVANENSVWWDNIKTKNVKETRKDIVSKSFHEAVTALQKQLGTTISDWNWGKVHTVEHEHPLGKVAALRKLFNVGPFASPGSNEVINNLFFGFNEEGKYYVKGGPSTRRIVDFSDIENSWSILPTGQSGNPFSKHYHDQAKMYNEGKFRKMKLNKDEIVKTSTKLVLKPKI</sequence>